<evidence type="ECO:0000313" key="1">
    <source>
        <dbReference type="EMBL" id="SCG18825.1"/>
    </source>
</evidence>
<dbReference type="Gene3D" id="3.30.1780.10">
    <property type="entry name" value="ornithine cyclodeaminase, domain 1"/>
    <property type="match status" value="1"/>
</dbReference>
<gene>
    <name evidence="1" type="ORF">GA0070610_5178</name>
</gene>
<dbReference type="PIRSF" id="PIRSF001439">
    <property type="entry name" value="CryM"/>
    <property type="match status" value="1"/>
</dbReference>
<dbReference type="GO" id="GO:0005737">
    <property type="term" value="C:cytoplasm"/>
    <property type="evidence" value="ECO:0007669"/>
    <property type="project" value="TreeGrafter"/>
</dbReference>
<dbReference type="Pfam" id="PF02423">
    <property type="entry name" value="OCD_Mu_crystall"/>
    <property type="match status" value="1"/>
</dbReference>
<evidence type="ECO:0000313" key="2">
    <source>
        <dbReference type="Proteomes" id="UP000198251"/>
    </source>
</evidence>
<dbReference type="SUPFAM" id="SSF51735">
    <property type="entry name" value="NAD(P)-binding Rossmann-fold domains"/>
    <property type="match status" value="1"/>
</dbReference>
<name>A0A1C5GGA4_MICEH</name>
<accession>A0A1C5GGA4</accession>
<dbReference type="InterPro" id="IPR003462">
    <property type="entry name" value="ODC_Mu_crystall"/>
</dbReference>
<protein>
    <submittedName>
        <fullName evidence="1">Ornithine cyclodeaminase</fullName>
    </submittedName>
</protein>
<dbReference type="AlphaFoldDB" id="A0A1C5GGA4"/>
<dbReference type="PANTHER" id="PTHR13812">
    <property type="entry name" value="KETIMINE REDUCTASE MU-CRYSTALLIN"/>
    <property type="match status" value="1"/>
</dbReference>
<keyword evidence="2" id="KW-1185">Reference proteome</keyword>
<proteinExistence type="predicted"/>
<reference evidence="1 2" key="1">
    <citation type="submission" date="2016-06" db="EMBL/GenBank/DDBJ databases">
        <authorList>
            <person name="Kjaerup R.B."/>
            <person name="Dalgaard T.S."/>
            <person name="Juul-Madsen H.R."/>
        </authorList>
    </citation>
    <scope>NUCLEOTIDE SEQUENCE [LARGE SCALE GENOMIC DNA]</scope>
    <source>
        <strain evidence="1 2">DSM 43913</strain>
    </source>
</reference>
<dbReference type="Proteomes" id="UP000198251">
    <property type="component" value="Chromosome I"/>
</dbReference>
<dbReference type="InterPro" id="IPR023866">
    <property type="entry name" value="SbnB"/>
</dbReference>
<dbReference type="GeneID" id="95804848"/>
<dbReference type="PANTHER" id="PTHR13812:SF19">
    <property type="entry name" value="KETIMINE REDUCTASE MU-CRYSTALLIN"/>
    <property type="match status" value="1"/>
</dbReference>
<dbReference type="InterPro" id="IPR036291">
    <property type="entry name" value="NAD(P)-bd_dom_sf"/>
</dbReference>
<organism evidence="1 2">
    <name type="scientific">Micromonospora echinofusca</name>
    <dbReference type="NCBI Taxonomy" id="47858"/>
    <lineage>
        <taxon>Bacteria</taxon>
        <taxon>Bacillati</taxon>
        <taxon>Actinomycetota</taxon>
        <taxon>Actinomycetes</taxon>
        <taxon>Micromonosporales</taxon>
        <taxon>Micromonosporaceae</taxon>
        <taxon>Micromonospora</taxon>
    </lineage>
</organism>
<dbReference type="NCBIfam" id="TIGR03944">
    <property type="entry name" value="dehyd_SbnB_fam"/>
    <property type="match status" value="1"/>
</dbReference>
<dbReference type="GO" id="GO:0019290">
    <property type="term" value="P:siderophore biosynthetic process"/>
    <property type="evidence" value="ECO:0007669"/>
    <property type="project" value="InterPro"/>
</dbReference>
<dbReference type="EMBL" id="LT607733">
    <property type="protein sequence ID" value="SCG18825.1"/>
    <property type="molecule type" value="Genomic_DNA"/>
</dbReference>
<sequence length="335" mass="35506">MLILTSTDVRAALHGREAEVLHAVEQAYLAHEAGRSALPHSVFLRFPENDRNRIIALPAYLGGPEPTAGVKWISSFPANITQGVPRASSAIILNSMRTGQPEVLLEGARVSAWRTAASATLAARLLPAESDQAGVTLLGCGVINFAVLRFLSQVVPGLADVTVHDVDTERATAFQARCAEVLPSLTVHVEPDQGRALGRNTLVSVATNALTPYLDTRQLRPGTLVLHISLRDVLPDAVLEAVNVVDDVDHVLRAATSVDVAARQVGHHDFIAATIGQLAARPGTPPRDPHRVTVVSPFGLGVLDLAVAGLAVRIARDTGLGARIENFVPAKEDLS</sequence>
<dbReference type="GO" id="GO:0016639">
    <property type="term" value="F:oxidoreductase activity, acting on the CH-NH2 group of donors, NAD or NADP as acceptor"/>
    <property type="evidence" value="ECO:0007669"/>
    <property type="project" value="InterPro"/>
</dbReference>
<dbReference type="InterPro" id="IPR023401">
    <property type="entry name" value="ODC_N"/>
</dbReference>
<dbReference type="Gene3D" id="3.40.50.720">
    <property type="entry name" value="NAD(P)-binding Rossmann-like Domain"/>
    <property type="match status" value="1"/>
</dbReference>
<dbReference type="RefSeq" id="WP_089002380.1">
    <property type="nucleotide sequence ID" value="NZ_LT607733.1"/>
</dbReference>